<evidence type="ECO:0000313" key="7">
    <source>
        <dbReference type="EMBL" id="NYJ33631.1"/>
    </source>
</evidence>
<reference evidence="7 8" key="1">
    <citation type="submission" date="2020-07" db="EMBL/GenBank/DDBJ databases">
        <title>Sequencing the genomes of 1000 actinobacteria strains.</title>
        <authorList>
            <person name="Klenk H.-P."/>
        </authorList>
    </citation>
    <scope>NUCLEOTIDE SEQUENCE [LARGE SCALE GENOMIC DNA]</scope>
    <source>
        <strain evidence="7 8">DSM 44442</strain>
    </source>
</reference>
<dbReference type="InterPro" id="IPR038729">
    <property type="entry name" value="Rad50/SbcC_AAA"/>
</dbReference>
<comment type="caution">
    <text evidence="7">The sequence shown here is derived from an EMBL/GenBank/DDBJ whole genome shotgun (WGS) entry which is preliminary data.</text>
</comment>
<dbReference type="PANTHER" id="PTHR32114">
    <property type="entry name" value="ABC TRANSPORTER ABCH.3"/>
    <property type="match status" value="1"/>
</dbReference>
<dbReference type="Proteomes" id="UP000572051">
    <property type="component" value="Unassembled WGS sequence"/>
</dbReference>
<keyword evidence="7" id="KW-0540">Nuclease</keyword>
<sequence length="1029" mass="110117">MRLHTLTVQAFGPFAGTERVDFDRLGAGGLFLVHGPTGAGKTTVLDAVCFALYGSLPGARGKDRSPKSDHAPLDRVPEVTLECTVRGRRVRIERRPRWERPKKRGTGTITENAKVVVSERVNGRWEGVTTRPDEAGQFIGDLVGLTIDQFCQIAMLPQGDFARFLRAKSDERRESLERIFNTRVFRDVEDWFKGHANRLRREVESADDRVRSVAGRIAEVGRSPAPDLPEELSAWAAELACVTAATAADAEAVAAGFTEARASAQRALAEGREVRSRQERLAAARERRDRLAGAAEERARIDVLLAAAERAEAVLPFLRARDHRRTELDKAGIAVADQLSLVAGLDDVGPGVDAGGGAGTGTGSGTGGAEVGPDTGGGTPEEPDGPGRGRPQALLRAAEQRRRDELARLDLLRADAERRTSLGLAITRFTGRLAGIEGELSRVRARLADLPARIERVTGDLRRARELGGQTEAAEAALAAAERRRTAAVEHERLGGELAAAEERHRAAVDAAQDARDRALDLRERRITQMAAELAAGLVDGEPCAVCGADHHPRPARPSQGGLVTADEEKAAHAAADRAWAARSEAESAVVALRERRAAAADLAEGRTVPAAREEARDLRTALDEARAAAGEAQRLEEALDQLTAELERGRSREADLAREESEVRAHRENAGGEHERLTALLDHARGDDPGLEERIVRLSEEADLLRAATEAVNTRDLAAEELRAATADAEYRRAESGFDDEFQVREAALEEPRRRELRERARAHDDGVAAAEAVLADPELAAAGAAPVPDLAAAEAVAERAAAAADRAVAWRSMLQERADRLAALRGELEASLAGCAPVLRRYAVAEGLRGLAAGTSADNTDNVRLSAYVLAARLEQVVAAANDRLLTMSDGRYELRYTVDKAAGDGRARSAGGLGMRVVDAWTGVERDPATLSGGETFFSSLALALGLGDVASAEAGGTDIDTLFVDEGFGTLDEDTLEEVLDVLDRLRDGGRAVGVVSHVADLRQRVSTRLRVVKGASGSRLEHVG</sequence>
<organism evidence="7 8">
    <name type="scientific">Nocardiopsis aegyptia</name>
    <dbReference type="NCBI Taxonomy" id="220378"/>
    <lineage>
        <taxon>Bacteria</taxon>
        <taxon>Bacillati</taxon>
        <taxon>Actinomycetota</taxon>
        <taxon>Actinomycetes</taxon>
        <taxon>Streptosporangiales</taxon>
        <taxon>Nocardiopsidaceae</taxon>
        <taxon>Nocardiopsis</taxon>
    </lineage>
</organism>
<feature type="region of interest" description="Disordered" evidence="5">
    <location>
        <begin position="353"/>
        <end position="391"/>
    </location>
</feature>
<evidence type="ECO:0000259" key="6">
    <source>
        <dbReference type="Pfam" id="PF13476"/>
    </source>
</evidence>
<dbReference type="GO" id="GO:0006302">
    <property type="term" value="P:double-strand break repair"/>
    <property type="evidence" value="ECO:0007669"/>
    <property type="project" value="InterPro"/>
</dbReference>
<keyword evidence="4" id="KW-0175">Coiled coil</keyword>
<accession>A0A7Z0J942</accession>
<name>A0A7Z0J942_9ACTN</name>
<keyword evidence="7" id="KW-0269">Exonuclease</keyword>
<comment type="subunit">
    <text evidence="2">Heterodimer of SbcC and SbcD.</text>
</comment>
<comment type="similarity">
    <text evidence="1">Belongs to the SMC family. SbcC subfamily.</text>
</comment>
<dbReference type="PANTHER" id="PTHR32114:SF2">
    <property type="entry name" value="ABC TRANSPORTER ABCH.3"/>
    <property type="match status" value="1"/>
</dbReference>
<gene>
    <name evidence="7" type="ORF">HNR10_001512</name>
</gene>
<feature type="coiled-coil region" evidence="4">
    <location>
        <begin position="464"/>
        <end position="518"/>
    </location>
</feature>
<dbReference type="Pfam" id="PF13558">
    <property type="entry name" value="SbcC_Walker_B"/>
    <property type="match status" value="1"/>
</dbReference>
<proteinExistence type="inferred from homology"/>
<evidence type="ECO:0000313" key="8">
    <source>
        <dbReference type="Proteomes" id="UP000572051"/>
    </source>
</evidence>
<dbReference type="Pfam" id="PF13476">
    <property type="entry name" value="AAA_23"/>
    <property type="match status" value="1"/>
</dbReference>
<dbReference type="RefSeq" id="WP_179821928.1">
    <property type="nucleotide sequence ID" value="NZ_JACCFS010000001.1"/>
</dbReference>
<evidence type="ECO:0000256" key="5">
    <source>
        <dbReference type="SAM" id="MobiDB-lite"/>
    </source>
</evidence>
<protein>
    <recommendedName>
        <fullName evidence="3">Nuclease SbcCD subunit C</fullName>
    </recommendedName>
</protein>
<feature type="domain" description="Rad50/SbcC-type AAA" evidence="6">
    <location>
        <begin position="6"/>
        <end position="181"/>
    </location>
</feature>
<dbReference type="AlphaFoldDB" id="A0A7Z0J942"/>
<feature type="region of interest" description="Disordered" evidence="5">
    <location>
        <begin position="651"/>
        <end position="672"/>
    </location>
</feature>
<dbReference type="InterPro" id="IPR027417">
    <property type="entry name" value="P-loop_NTPase"/>
</dbReference>
<keyword evidence="8" id="KW-1185">Reference proteome</keyword>
<dbReference type="GO" id="GO:0016887">
    <property type="term" value="F:ATP hydrolysis activity"/>
    <property type="evidence" value="ECO:0007669"/>
    <property type="project" value="InterPro"/>
</dbReference>
<evidence type="ECO:0000256" key="1">
    <source>
        <dbReference type="ARBA" id="ARBA00006930"/>
    </source>
</evidence>
<evidence type="ECO:0000256" key="2">
    <source>
        <dbReference type="ARBA" id="ARBA00011322"/>
    </source>
</evidence>
<dbReference type="EMBL" id="JACCFS010000001">
    <property type="protein sequence ID" value="NYJ33631.1"/>
    <property type="molecule type" value="Genomic_DNA"/>
</dbReference>
<keyword evidence="7" id="KW-0378">Hydrolase</keyword>
<dbReference type="SUPFAM" id="SSF52540">
    <property type="entry name" value="P-loop containing nucleoside triphosphate hydrolases"/>
    <property type="match status" value="1"/>
</dbReference>
<dbReference type="GO" id="GO:0004527">
    <property type="term" value="F:exonuclease activity"/>
    <property type="evidence" value="ECO:0007669"/>
    <property type="project" value="UniProtKB-KW"/>
</dbReference>
<evidence type="ECO:0000256" key="3">
    <source>
        <dbReference type="ARBA" id="ARBA00013368"/>
    </source>
</evidence>
<evidence type="ECO:0000256" key="4">
    <source>
        <dbReference type="SAM" id="Coils"/>
    </source>
</evidence>
<feature type="compositionally biased region" description="Gly residues" evidence="5">
    <location>
        <begin position="353"/>
        <end position="379"/>
    </location>
</feature>
<dbReference type="Gene3D" id="3.40.50.300">
    <property type="entry name" value="P-loop containing nucleotide triphosphate hydrolases"/>
    <property type="match status" value="2"/>
</dbReference>